<evidence type="ECO:0000313" key="4">
    <source>
        <dbReference type="Proteomes" id="UP000272942"/>
    </source>
</evidence>
<dbReference type="EMBL" id="UZAN01040140">
    <property type="protein sequence ID" value="VDP68594.1"/>
    <property type="molecule type" value="Genomic_DNA"/>
</dbReference>
<dbReference type="AlphaFoldDB" id="A0A183A876"/>
<dbReference type="Proteomes" id="UP000272942">
    <property type="component" value="Unassembled WGS sequence"/>
</dbReference>
<evidence type="ECO:0000313" key="5">
    <source>
        <dbReference type="WBParaSite" id="ECPE_0000316401-mRNA-1"/>
    </source>
</evidence>
<dbReference type="SUPFAM" id="SSF48445">
    <property type="entry name" value="14-3-3 protein"/>
    <property type="match status" value="1"/>
</dbReference>
<evidence type="ECO:0000259" key="2">
    <source>
        <dbReference type="Pfam" id="PF00244"/>
    </source>
</evidence>
<keyword evidence="4" id="KW-1185">Reference proteome</keyword>
<dbReference type="InterPro" id="IPR036815">
    <property type="entry name" value="14-3-3_dom_sf"/>
</dbReference>
<dbReference type="Gene3D" id="1.20.190.20">
    <property type="entry name" value="14-3-3 domain"/>
    <property type="match status" value="1"/>
</dbReference>
<gene>
    <name evidence="3" type="ORF">ECPE_LOCUS3161</name>
</gene>
<dbReference type="OrthoDB" id="6224569at2759"/>
<feature type="domain" description="14-3-3" evidence="2">
    <location>
        <begin position="88"/>
        <end position="217"/>
    </location>
</feature>
<accession>A0A183A876</accession>
<dbReference type="Pfam" id="PF00244">
    <property type="entry name" value="14-3-3"/>
    <property type="match status" value="1"/>
</dbReference>
<proteinExistence type="inferred from homology"/>
<name>A0A183A876_9TREM</name>
<reference evidence="3 4" key="2">
    <citation type="submission" date="2018-11" db="EMBL/GenBank/DDBJ databases">
        <authorList>
            <consortium name="Pathogen Informatics"/>
        </authorList>
    </citation>
    <scope>NUCLEOTIDE SEQUENCE [LARGE SCALE GENOMIC DNA]</scope>
    <source>
        <strain evidence="3 4">Egypt</strain>
    </source>
</reference>
<evidence type="ECO:0000313" key="3">
    <source>
        <dbReference type="EMBL" id="VDP68594.1"/>
    </source>
</evidence>
<comment type="similarity">
    <text evidence="1">Belongs to the 14-3-3 family.</text>
</comment>
<protein>
    <submittedName>
        <fullName evidence="5">14_3_3 domain-containing protein</fullName>
    </submittedName>
</protein>
<evidence type="ECO:0000256" key="1">
    <source>
        <dbReference type="ARBA" id="ARBA00006141"/>
    </source>
</evidence>
<sequence length="235" mass="27760">MLDSDHVLWLKPGRASTRILLKLLYSSGQLPASAKPYKVVILKECAEDEHRDLNYDLFQVAILTERETRRIKTCYERLVPTLRLAILHHPIDEKKEGLKHKLRNYCEEFIELVDHRIAPHFWVAAPIKGHFLRLKADYLRYLFEIHPKCGAYQVRAHNAYTEAKAFFTHSHMTKTVEWFRLRLNYAALLYLDGFPTAAMFICQQLLKSNKNKLMDQTMEQRIRRNVEFFKRACLG</sequence>
<dbReference type="InterPro" id="IPR023410">
    <property type="entry name" value="14-3-3_domain"/>
</dbReference>
<dbReference type="WBParaSite" id="ECPE_0000316401-mRNA-1">
    <property type="protein sequence ID" value="ECPE_0000316401-mRNA-1"/>
    <property type="gene ID" value="ECPE_0000316401"/>
</dbReference>
<reference evidence="5" key="1">
    <citation type="submission" date="2016-06" db="UniProtKB">
        <authorList>
            <consortium name="WormBaseParasite"/>
        </authorList>
    </citation>
    <scope>IDENTIFICATION</scope>
</reference>
<organism evidence="5">
    <name type="scientific">Echinostoma caproni</name>
    <dbReference type="NCBI Taxonomy" id="27848"/>
    <lineage>
        <taxon>Eukaryota</taxon>
        <taxon>Metazoa</taxon>
        <taxon>Spiralia</taxon>
        <taxon>Lophotrochozoa</taxon>
        <taxon>Platyhelminthes</taxon>
        <taxon>Trematoda</taxon>
        <taxon>Digenea</taxon>
        <taxon>Plagiorchiida</taxon>
        <taxon>Echinostomata</taxon>
        <taxon>Echinostomatoidea</taxon>
        <taxon>Echinostomatidae</taxon>
        <taxon>Echinostoma</taxon>
    </lineage>
</organism>